<evidence type="ECO:0000313" key="1">
    <source>
        <dbReference type="EMBL" id="KAH9679242.1"/>
    </source>
</evidence>
<evidence type="ECO:0000313" key="2">
    <source>
        <dbReference type="Proteomes" id="UP000829398"/>
    </source>
</evidence>
<gene>
    <name evidence="1" type="ORF">KPL71_026042</name>
</gene>
<protein>
    <submittedName>
        <fullName evidence="1">Bis(5'-adenosyl)-triphosphatase</fullName>
    </submittedName>
</protein>
<proteinExistence type="predicted"/>
<dbReference type="EMBL" id="CM039178">
    <property type="protein sequence ID" value="KAH9679242.1"/>
    <property type="molecule type" value="Genomic_DNA"/>
</dbReference>
<reference evidence="2" key="1">
    <citation type="journal article" date="2023" name="Hortic. Res.">
        <title>A chromosome-level phased genome enabling allele-level studies in sweet orange: a case study on citrus Huanglongbing tolerance.</title>
        <authorList>
            <person name="Wu B."/>
            <person name="Yu Q."/>
            <person name="Deng Z."/>
            <person name="Duan Y."/>
            <person name="Luo F."/>
            <person name="Gmitter F. Jr."/>
        </authorList>
    </citation>
    <scope>NUCLEOTIDE SEQUENCE [LARGE SCALE GENOMIC DNA]</scope>
    <source>
        <strain evidence="2">cv. Valencia</strain>
    </source>
</reference>
<accession>A0ACB8HWS5</accession>
<dbReference type="Proteomes" id="UP000829398">
    <property type="component" value="Chromosome 9"/>
</dbReference>
<organism evidence="1 2">
    <name type="scientific">Citrus sinensis</name>
    <name type="common">Sweet orange</name>
    <name type="synonym">Citrus aurantium var. sinensis</name>
    <dbReference type="NCBI Taxonomy" id="2711"/>
    <lineage>
        <taxon>Eukaryota</taxon>
        <taxon>Viridiplantae</taxon>
        <taxon>Streptophyta</taxon>
        <taxon>Embryophyta</taxon>
        <taxon>Tracheophyta</taxon>
        <taxon>Spermatophyta</taxon>
        <taxon>Magnoliopsida</taxon>
        <taxon>eudicotyledons</taxon>
        <taxon>Gunneridae</taxon>
        <taxon>Pentapetalae</taxon>
        <taxon>rosids</taxon>
        <taxon>malvids</taxon>
        <taxon>Sapindales</taxon>
        <taxon>Rutaceae</taxon>
        <taxon>Aurantioideae</taxon>
        <taxon>Citrus</taxon>
    </lineage>
</organism>
<name>A0ACB8HWS5_CITSI</name>
<comment type="caution">
    <text evidence="1">The sequence shown here is derived from an EMBL/GenBank/DDBJ whole genome shotgun (WGS) entry which is preliminary data.</text>
</comment>
<sequence>MSSDQMSSIEQYAFGPFKIDPRQVFYSTPLSYALVNLRPLLPGEARPCNIELVRVISILNMVWWRDAVRFGDLTADETRDLWLTAQTVGTQLESYHKASSLAFAIQDGPQAGQTVPHVHIHIVPRKAASSEENDGNKDVKEKQKLDLDIQMKNRTMEEMAQEADEYRSLLSKI</sequence>
<keyword evidence="2" id="KW-1185">Reference proteome</keyword>